<dbReference type="Pfam" id="PF00753">
    <property type="entry name" value="Lactamase_B"/>
    <property type="match status" value="1"/>
</dbReference>
<name>A0A4R3KUY6_9SPHI</name>
<dbReference type="Gene3D" id="3.60.15.10">
    <property type="entry name" value="Ribonuclease Z/Hydroxyacylglutathione hydrolase-like"/>
    <property type="match status" value="1"/>
</dbReference>
<gene>
    <name evidence="14" type="ORF">EDD80_102453</name>
</gene>
<dbReference type="Proteomes" id="UP000295807">
    <property type="component" value="Unassembled WGS sequence"/>
</dbReference>
<keyword evidence="7" id="KW-0479">Metal-binding</keyword>
<dbReference type="NCBIfam" id="NF033088">
    <property type="entry name" value="bla_subclass_B1"/>
    <property type="match status" value="1"/>
</dbReference>
<dbReference type="PANTHER" id="PTHR42951">
    <property type="entry name" value="METALLO-BETA-LACTAMASE DOMAIN-CONTAINING"/>
    <property type="match status" value="1"/>
</dbReference>
<dbReference type="GO" id="GO:0042597">
    <property type="term" value="C:periplasmic space"/>
    <property type="evidence" value="ECO:0007669"/>
    <property type="project" value="UniProtKB-SubCell"/>
</dbReference>
<dbReference type="RefSeq" id="WP_132128334.1">
    <property type="nucleotide sequence ID" value="NZ_CP042432.1"/>
</dbReference>
<evidence type="ECO:0000256" key="10">
    <source>
        <dbReference type="ARBA" id="ARBA00022801"/>
    </source>
</evidence>
<comment type="similarity">
    <text evidence="4">Belongs to the metallo-beta-lactamase superfamily. Class-B beta-lactamase family.</text>
</comment>
<dbReference type="GO" id="GO:0046677">
    <property type="term" value="P:response to antibiotic"/>
    <property type="evidence" value="ECO:0007669"/>
    <property type="project" value="UniProtKB-KW"/>
</dbReference>
<dbReference type="InterPro" id="IPR001018">
    <property type="entry name" value="Beta-lactamase_class-B_CS"/>
</dbReference>
<evidence type="ECO:0000259" key="13">
    <source>
        <dbReference type="SMART" id="SM00849"/>
    </source>
</evidence>
<dbReference type="GO" id="GO:0008270">
    <property type="term" value="F:zinc ion binding"/>
    <property type="evidence" value="ECO:0007669"/>
    <property type="project" value="InterPro"/>
</dbReference>
<keyword evidence="12" id="KW-0046">Antibiotic resistance</keyword>
<keyword evidence="15" id="KW-1185">Reference proteome</keyword>
<evidence type="ECO:0000256" key="2">
    <source>
        <dbReference type="ARBA" id="ARBA00001947"/>
    </source>
</evidence>
<organism evidence="14 15">
    <name type="scientific">Anseongella ginsenosidimutans</name>
    <dbReference type="NCBI Taxonomy" id="496056"/>
    <lineage>
        <taxon>Bacteria</taxon>
        <taxon>Pseudomonadati</taxon>
        <taxon>Bacteroidota</taxon>
        <taxon>Sphingobacteriia</taxon>
        <taxon>Sphingobacteriales</taxon>
        <taxon>Sphingobacteriaceae</taxon>
        <taxon>Anseongella</taxon>
    </lineage>
</organism>
<dbReference type="GO" id="GO:0017001">
    <property type="term" value="P:antibiotic catabolic process"/>
    <property type="evidence" value="ECO:0007669"/>
    <property type="project" value="InterPro"/>
</dbReference>
<dbReference type="InterPro" id="IPR001279">
    <property type="entry name" value="Metallo-B-lactamas"/>
</dbReference>
<comment type="subunit">
    <text evidence="5">Monomer.</text>
</comment>
<dbReference type="GO" id="GO:0008800">
    <property type="term" value="F:beta-lactamase activity"/>
    <property type="evidence" value="ECO:0007669"/>
    <property type="project" value="UniProtKB-EC"/>
</dbReference>
<comment type="subcellular location">
    <subcellularLocation>
        <location evidence="3">Periplasm</location>
    </subcellularLocation>
</comment>
<proteinExistence type="inferred from homology"/>
<evidence type="ECO:0000256" key="9">
    <source>
        <dbReference type="ARBA" id="ARBA00022764"/>
    </source>
</evidence>
<evidence type="ECO:0000256" key="5">
    <source>
        <dbReference type="ARBA" id="ARBA00011245"/>
    </source>
</evidence>
<keyword evidence="8" id="KW-0732">Signal</keyword>
<evidence type="ECO:0000256" key="8">
    <source>
        <dbReference type="ARBA" id="ARBA00022729"/>
    </source>
</evidence>
<sequence>MKKQIITVSILAGLVFASCQNKPGSQSAAAASKDILAQDTVYQSETLVIRKLSDHTFQHISYLNTRDFGKVGCNGMIVVNDHEAIVFDTPADKESSAELIRYLAETMNYTIKGVVATHFHADCVAGLAEFHEKQVPSYANERTIVSLKNSGDSAAVPQNGFEDVLELSVGDEIVSARFFGQGHTKDNIIAYYPEENVLFGGCLIKELDAGKGNLEDANVSAWSETVRKIKQEYPDVSIVIPGHGKTGGAQLLDYTIQLFDPGA</sequence>
<dbReference type="EMBL" id="SMAD01000002">
    <property type="protein sequence ID" value="TCS89259.1"/>
    <property type="molecule type" value="Genomic_DNA"/>
</dbReference>
<evidence type="ECO:0000256" key="1">
    <source>
        <dbReference type="ARBA" id="ARBA00001526"/>
    </source>
</evidence>
<dbReference type="InterPro" id="IPR050855">
    <property type="entry name" value="NDM-1-like"/>
</dbReference>
<keyword evidence="10" id="KW-0378">Hydrolase</keyword>
<keyword evidence="9" id="KW-0574">Periplasm</keyword>
<keyword evidence="11" id="KW-0862">Zinc</keyword>
<dbReference type="PROSITE" id="PS00744">
    <property type="entry name" value="BETA_LACTAMASE_B_2"/>
    <property type="match status" value="1"/>
</dbReference>
<dbReference type="PANTHER" id="PTHR42951:SF4">
    <property type="entry name" value="ACYL-COENZYME A THIOESTERASE MBLAC2"/>
    <property type="match status" value="1"/>
</dbReference>
<dbReference type="InterPro" id="IPR058199">
    <property type="entry name" value="BlaB//VIM/IMP-1"/>
</dbReference>
<dbReference type="PROSITE" id="PS51257">
    <property type="entry name" value="PROKAR_LIPOPROTEIN"/>
    <property type="match status" value="1"/>
</dbReference>
<dbReference type="InterPro" id="IPR036866">
    <property type="entry name" value="RibonucZ/Hydroxyglut_hydro"/>
</dbReference>
<protein>
    <recommendedName>
        <fullName evidence="6">beta-lactamase</fullName>
        <ecNumber evidence="6">3.5.2.6</ecNumber>
    </recommendedName>
</protein>
<feature type="domain" description="Metallo-beta-lactamase" evidence="13">
    <location>
        <begin position="72"/>
        <end position="243"/>
    </location>
</feature>
<evidence type="ECO:0000313" key="14">
    <source>
        <dbReference type="EMBL" id="TCS89259.1"/>
    </source>
</evidence>
<dbReference type="OrthoDB" id="9769598at2"/>
<dbReference type="CDD" id="cd16302">
    <property type="entry name" value="CcrA-like_MBL-B1"/>
    <property type="match status" value="1"/>
</dbReference>
<evidence type="ECO:0000256" key="12">
    <source>
        <dbReference type="ARBA" id="ARBA00023251"/>
    </source>
</evidence>
<dbReference type="SUPFAM" id="SSF56281">
    <property type="entry name" value="Metallo-hydrolase/oxidoreductase"/>
    <property type="match status" value="1"/>
</dbReference>
<reference evidence="14 15" key="1">
    <citation type="submission" date="2019-03" db="EMBL/GenBank/DDBJ databases">
        <title>Genomic Encyclopedia of Type Strains, Phase IV (KMG-IV): sequencing the most valuable type-strain genomes for metagenomic binning, comparative biology and taxonomic classification.</title>
        <authorList>
            <person name="Goeker M."/>
        </authorList>
    </citation>
    <scope>NUCLEOTIDE SEQUENCE [LARGE SCALE GENOMIC DNA]</scope>
    <source>
        <strain evidence="14 15">DSM 21100</strain>
    </source>
</reference>
<evidence type="ECO:0000256" key="4">
    <source>
        <dbReference type="ARBA" id="ARBA00005250"/>
    </source>
</evidence>
<comment type="caution">
    <text evidence="14">The sequence shown here is derived from an EMBL/GenBank/DDBJ whole genome shotgun (WGS) entry which is preliminary data.</text>
</comment>
<comment type="cofactor">
    <cofactor evidence="2">
        <name>Zn(2+)</name>
        <dbReference type="ChEBI" id="CHEBI:29105"/>
    </cofactor>
</comment>
<evidence type="ECO:0000256" key="6">
    <source>
        <dbReference type="ARBA" id="ARBA00012865"/>
    </source>
</evidence>
<evidence type="ECO:0000256" key="11">
    <source>
        <dbReference type="ARBA" id="ARBA00022833"/>
    </source>
</evidence>
<dbReference type="SMART" id="SM00849">
    <property type="entry name" value="Lactamase_B"/>
    <property type="match status" value="1"/>
</dbReference>
<evidence type="ECO:0000256" key="3">
    <source>
        <dbReference type="ARBA" id="ARBA00004418"/>
    </source>
</evidence>
<evidence type="ECO:0000256" key="7">
    <source>
        <dbReference type="ARBA" id="ARBA00022723"/>
    </source>
</evidence>
<comment type="catalytic activity">
    <reaction evidence="1">
        <text>a beta-lactam + H2O = a substituted beta-amino acid</text>
        <dbReference type="Rhea" id="RHEA:20401"/>
        <dbReference type="ChEBI" id="CHEBI:15377"/>
        <dbReference type="ChEBI" id="CHEBI:35627"/>
        <dbReference type="ChEBI" id="CHEBI:140347"/>
        <dbReference type="EC" id="3.5.2.6"/>
    </reaction>
</comment>
<accession>A0A4R3KUY6</accession>
<evidence type="ECO:0000313" key="15">
    <source>
        <dbReference type="Proteomes" id="UP000295807"/>
    </source>
</evidence>
<dbReference type="EC" id="3.5.2.6" evidence="6"/>
<dbReference type="AlphaFoldDB" id="A0A4R3KUY6"/>